<dbReference type="GO" id="GO:0006886">
    <property type="term" value="P:intracellular protein transport"/>
    <property type="evidence" value="ECO:0007669"/>
    <property type="project" value="UniProtKB-UniRule"/>
</dbReference>
<accession>A0A177B724</accession>
<evidence type="ECO:0000256" key="3">
    <source>
        <dbReference type="ARBA" id="ARBA00022927"/>
    </source>
</evidence>
<dbReference type="PIRSF" id="PIRSF005992">
    <property type="entry name" value="Clathrin_mu"/>
    <property type="match status" value="1"/>
</dbReference>
<dbReference type="InterPro" id="IPR050431">
    <property type="entry name" value="Adaptor_comp_med_subunit"/>
</dbReference>
<comment type="caution">
    <text evidence="8">The sequence shown here is derived from an EMBL/GenBank/DDBJ whole genome shotgun (WGS) entry which is preliminary data.</text>
</comment>
<dbReference type="CDD" id="cd14836">
    <property type="entry name" value="AP2_Mu_N"/>
    <property type="match status" value="1"/>
</dbReference>
<keyword evidence="9" id="KW-1185">Reference proteome</keyword>
<comment type="similarity">
    <text evidence="6">Belongs to the adaptor complexes medium subunit family.</text>
</comment>
<dbReference type="OrthoDB" id="10259133at2759"/>
<dbReference type="SUPFAM" id="SSF64356">
    <property type="entry name" value="SNARE-like"/>
    <property type="match status" value="1"/>
</dbReference>
<dbReference type="InterPro" id="IPR011012">
    <property type="entry name" value="Longin-like_dom_sf"/>
</dbReference>
<dbReference type="SUPFAM" id="SSF49447">
    <property type="entry name" value="Second domain of Mu2 adaptin subunit (ap50) of ap2 adaptor"/>
    <property type="match status" value="1"/>
</dbReference>
<protein>
    <submittedName>
        <fullName evidence="8">Clathrin coat-associated protein AP50</fullName>
    </submittedName>
</protein>
<evidence type="ECO:0000256" key="2">
    <source>
        <dbReference type="ARBA" id="ARBA00022448"/>
    </source>
</evidence>
<evidence type="ECO:0000313" key="9">
    <source>
        <dbReference type="Proteomes" id="UP000078046"/>
    </source>
</evidence>
<evidence type="ECO:0000256" key="4">
    <source>
        <dbReference type="ARBA" id="ARBA00023136"/>
    </source>
</evidence>
<evidence type="ECO:0000256" key="5">
    <source>
        <dbReference type="ARBA" id="ARBA00023176"/>
    </source>
</evidence>
<organism evidence="8 9">
    <name type="scientific">Intoshia linei</name>
    <dbReference type="NCBI Taxonomy" id="1819745"/>
    <lineage>
        <taxon>Eukaryota</taxon>
        <taxon>Metazoa</taxon>
        <taxon>Spiralia</taxon>
        <taxon>Lophotrochozoa</taxon>
        <taxon>Mesozoa</taxon>
        <taxon>Orthonectida</taxon>
        <taxon>Rhopaluridae</taxon>
        <taxon>Intoshia</taxon>
    </lineage>
</organism>
<gene>
    <name evidence="8" type="ORF">A3Q56_02760</name>
</gene>
<dbReference type="PANTHER" id="PTHR10529">
    <property type="entry name" value="AP COMPLEX SUBUNIT MU"/>
    <property type="match status" value="1"/>
</dbReference>
<name>A0A177B724_9BILA</name>
<dbReference type="PRINTS" id="PR00314">
    <property type="entry name" value="CLATHRINADPT"/>
</dbReference>
<dbReference type="InterPro" id="IPR018240">
    <property type="entry name" value="Clathrin_mu_CS"/>
</dbReference>
<evidence type="ECO:0000256" key="1">
    <source>
        <dbReference type="ARBA" id="ARBA00004277"/>
    </source>
</evidence>
<sequence>MIGGIFICDYKGEVMISRTFRDDISRQSIDIFRVSVIHNIQSSKKPIVQYGKHIFLHVRIKGVWIICVTCHNVNALMVFEVMFAIIQILQLYFHKITQESIRNNFSLIYEIIDEVFDYGYPQITDANILRSYVYGHGVKAVVYQEKNKITSQVTGQIGWRRQGIKYRHNELFLDVIESIHLLISSYSKIISCYVDGKIKVRCYLSGMPECKFAVNDLFSCNKNIKAGDLTNTTMKKYVYLKIIVLSKRKKDSSDIKLDDVHFHQCVRLNTFENDHSITFIPPDGTFVLMRYRVANDISIPFRIIPNMVENNNITELKVTIKSAFKPEIISRDIEVRIPVSKRTDNVKLLCKSGKAKYKASDNAIIWKISKMSGLKEYTLTADISISISKSAKKEPRPQISLKFKVPFSPSGIKVRYLRVNERKLGYTDSQVSKWVKYIGSTGLYETRC</sequence>
<dbReference type="InterPro" id="IPR028565">
    <property type="entry name" value="MHD"/>
</dbReference>
<feature type="domain" description="MHD" evidence="7">
    <location>
        <begin position="168"/>
        <end position="447"/>
    </location>
</feature>
<comment type="subcellular location">
    <subcellularLocation>
        <location evidence="1">Membrane</location>
        <location evidence="1">Coated pit</location>
        <topology evidence="1">Peripheral membrane protein</topology>
        <orientation evidence="1">Cytoplasmic side</orientation>
    </subcellularLocation>
</comment>
<dbReference type="PROSITE" id="PS00991">
    <property type="entry name" value="CLAT_ADAPTOR_M_2"/>
    <property type="match status" value="1"/>
</dbReference>
<dbReference type="Gene3D" id="2.60.40.1170">
    <property type="entry name" value="Mu homology domain, subdomain B"/>
    <property type="match status" value="2"/>
</dbReference>
<dbReference type="InterPro" id="IPR043532">
    <property type="entry name" value="AP2_Mu_N"/>
</dbReference>
<reference evidence="8 9" key="1">
    <citation type="submission" date="2016-04" db="EMBL/GenBank/DDBJ databases">
        <title>The genome of Intoshia linei affirms orthonectids as highly simplified spiralians.</title>
        <authorList>
            <person name="Mikhailov K.V."/>
            <person name="Slusarev G.S."/>
            <person name="Nikitin M.A."/>
            <person name="Logacheva M.D."/>
            <person name="Penin A."/>
            <person name="Aleoshin V."/>
            <person name="Panchin Y.V."/>
        </authorList>
    </citation>
    <scope>NUCLEOTIDE SEQUENCE [LARGE SCALE GENOMIC DNA]</scope>
    <source>
        <strain evidence="8">Intl2013</strain>
        <tissue evidence="8">Whole animal</tissue>
    </source>
</reference>
<dbReference type="InterPro" id="IPR036168">
    <property type="entry name" value="AP2_Mu_C_sf"/>
</dbReference>
<dbReference type="PROSITE" id="PS00990">
    <property type="entry name" value="CLAT_ADAPTOR_M_1"/>
    <property type="match status" value="1"/>
</dbReference>
<dbReference type="Gene3D" id="3.30.450.60">
    <property type="match status" value="1"/>
</dbReference>
<dbReference type="Proteomes" id="UP000078046">
    <property type="component" value="Unassembled WGS sequence"/>
</dbReference>
<evidence type="ECO:0000313" key="8">
    <source>
        <dbReference type="EMBL" id="OAF69492.1"/>
    </source>
</evidence>
<dbReference type="InterPro" id="IPR001392">
    <property type="entry name" value="Clathrin_mu"/>
</dbReference>
<dbReference type="GO" id="GO:0016192">
    <property type="term" value="P:vesicle-mediated transport"/>
    <property type="evidence" value="ECO:0007669"/>
    <property type="project" value="InterPro"/>
</dbReference>
<dbReference type="FunFam" id="3.30.450.60:FF:000002">
    <property type="entry name" value="AP-2 complex subunit mu, putative"/>
    <property type="match status" value="1"/>
</dbReference>
<evidence type="ECO:0000256" key="6">
    <source>
        <dbReference type="PIRNR" id="PIRNR005992"/>
    </source>
</evidence>
<keyword evidence="2 6" id="KW-0813">Transport</keyword>
<evidence type="ECO:0000259" key="7">
    <source>
        <dbReference type="PROSITE" id="PS51072"/>
    </source>
</evidence>
<keyword evidence="3 6" id="KW-0653">Protein transport</keyword>
<dbReference type="EMBL" id="LWCA01000272">
    <property type="protein sequence ID" value="OAF69492.1"/>
    <property type="molecule type" value="Genomic_DNA"/>
</dbReference>
<dbReference type="GO" id="GO:0030131">
    <property type="term" value="C:clathrin adaptor complex"/>
    <property type="evidence" value="ECO:0007669"/>
    <property type="project" value="UniProtKB-UniRule"/>
</dbReference>
<dbReference type="AlphaFoldDB" id="A0A177B724"/>
<dbReference type="GO" id="GO:0005905">
    <property type="term" value="C:clathrin-coated pit"/>
    <property type="evidence" value="ECO:0007669"/>
    <property type="project" value="UniProtKB-KW"/>
</dbReference>
<keyword evidence="4" id="KW-0472">Membrane</keyword>
<dbReference type="PROSITE" id="PS51072">
    <property type="entry name" value="MHD"/>
    <property type="match status" value="1"/>
</dbReference>
<keyword evidence="5" id="KW-0168">Coated pit</keyword>
<proteinExistence type="inferred from homology"/>
<dbReference type="Pfam" id="PF00928">
    <property type="entry name" value="Adap_comp_sub"/>
    <property type="match status" value="1"/>
</dbReference>